<evidence type="ECO:0000313" key="4">
    <source>
        <dbReference type="Proteomes" id="UP000318422"/>
    </source>
</evidence>
<keyword evidence="2" id="KW-0812">Transmembrane</keyword>
<feature type="region of interest" description="Disordered" evidence="1">
    <location>
        <begin position="26"/>
        <end position="52"/>
    </location>
</feature>
<dbReference type="AlphaFoldDB" id="A0A4Y4D2E0"/>
<proteinExistence type="predicted"/>
<sequence length="52" mass="5464">MSRGSYIFFAFIVLAFVTFLNLEHVTDSSGSSSRSWGSSSSGSGWSSGGGHK</sequence>
<evidence type="ECO:0000313" key="3">
    <source>
        <dbReference type="EMBL" id="GEC97427.1"/>
    </source>
</evidence>
<evidence type="ECO:0000256" key="1">
    <source>
        <dbReference type="SAM" id="MobiDB-lite"/>
    </source>
</evidence>
<protein>
    <submittedName>
        <fullName evidence="3">Uncharacterized protein</fullName>
    </submittedName>
</protein>
<keyword evidence="4" id="KW-1185">Reference proteome</keyword>
<dbReference type="Proteomes" id="UP000318422">
    <property type="component" value="Unassembled WGS sequence"/>
</dbReference>
<comment type="caution">
    <text evidence="3">The sequence shown here is derived from an EMBL/GenBank/DDBJ whole genome shotgun (WGS) entry which is preliminary data.</text>
</comment>
<feature type="compositionally biased region" description="Low complexity" evidence="1">
    <location>
        <begin position="28"/>
        <end position="44"/>
    </location>
</feature>
<reference evidence="3 4" key="1">
    <citation type="submission" date="2019-06" db="EMBL/GenBank/DDBJ databases">
        <title>Whole genome shotgun sequence of Zoogloea ramigera NBRC 15342.</title>
        <authorList>
            <person name="Hosoyama A."/>
            <person name="Uohara A."/>
            <person name="Ohji S."/>
            <person name="Ichikawa N."/>
        </authorList>
    </citation>
    <scope>NUCLEOTIDE SEQUENCE [LARGE SCALE GENOMIC DNA]</scope>
    <source>
        <strain evidence="3 4">NBRC 15342</strain>
    </source>
</reference>
<keyword evidence="2" id="KW-0472">Membrane</keyword>
<accession>A0A4Y4D2E0</accession>
<name>A0A4Y4D2E0_ZOORA</name>
<dbReference type="EMBL" id="BJNV01000086">
    <property type="protein sequence ID" value="GEC97427.1"/>
    <property type="molecule type" value="Genomic_DNA"/>
</dbReference>
<keyword evidence="2" id="KW-1133">Transmembrane helix</keyword>
<organism evidence="3 4">
    <name type="scientific">Zoogloea ramigera</name>
    <dbReference type="NCBI Taxonomy" id="350"/>
    <lineage>
        <taxon>Bacteria</taxon>
        <taxon>Pseudomonadati</taxon>
        <taxon>Pseudomonadota</taxon>
        <taxon>Betaproteobacteria</taxon>
        <taxon>Rhodocyclales</taxon>
        <taxon>Zoogloeaceae</taxon>
        <taxon>Zoogloea</taxon>
    </lineage>
</organism>
<gene>
    <name evidence="3" type="ORF">ZRA01_35000</name>
</gene>
<evidence type="ECO:0000256" key="2">
    <source>
        <dbReference type="SAM" id="Phobius"/>
    </source>
</evidence>
<feature type="transmembrane region" description="Helical" evidence="2">
    <location>
        <begin position="6"/>
        <end position="25"/>
    </location>
</feature>
<dbReference type="RefSeq" id="WP_170183020.1">
    <property type="nucleotide sequence ID" value="NZ_BJNV01000086.1"/>
</dbReference>